<gene>
    <name evidence="8" type="primary">uvrD1</name>
    <name evidence="8" type="ORF">ABBFA_02154</name>
</gene>
<dbReference type="SUPFAM" id="SSF52540">
    <property type="entry name" value="P-loop containing nucleoside triphosphate hydrolases"/>
    <property type="match status" value="1"/>
</dbReference>
<feature type="binding site" evidence="6">
    <location>
        <begin position="32"/>
        <end position="39"/>
    </location>
    <ligand>
        <name>ATP</name>
        <dbReference type="ChEBI" id="CHEBI:30616"/>
    </ligand>
</feature>
<evidence type="ECO:0000256" key="3">
    <source>
        <dbReference type="ARBA" id="ARBA00022806"/>
    </source>
</evidence>
<dbReference type="GO" id="GO:0000725">
    <property type="term" value="P:recombinational repair"/>
    <property type="evidence" value="ECO:0007669"/>
    <property type="project" value="TreeGrafter"/>
</dbReference>
<reference evidence="8 9" key="1">
    <citation type="journal article" date="2008" name="J. Bacteriol.">
        <title>Comparative genome sequence analysis of multidrug-resistant Acinetobacter baumannii.</title>
        <authorList>
            <person name="Adams M.D."/>
            <person name="Goglin K."/>
            <person name="Molyneaux N."/>
            <person name="Hujer K.M."/>
            <person name="Lavender H."/>
            <person name="Jamison J.J."/>
            <person name="MacDonald I.J."/>
            <person name="Martin K.M."/>
            <person name="Russo T."/>
            <person name="Campagnari A.A."/>
            <person name="Hujer A.M."/>
            <person name="Bonomo R.A."/>
            <person name="Gill S.R."/>
        </authorList>
    </citation>
    <scope>NUCLEOTIDE SEQUENCE [LARGE SCALE GENOMIC DNA]</scope>
    <source>
        <strain evidence="8 9">AB307-0294</strain>
    </source>
</reference>
<evidence type="ECO:0000313" key="9">
    <source>
        <dbReference type="Proteomes" id="UP000006924"/>
    </source>
</evidence>
<evidence type="ECO:0000256" key="2">
    <source>
        <dbReference type="ARBA" id="ARBA00022801"/>
    </source>
</evidence>
<evidence type="ECO:0000256" key="5">
    <source>
        <dbReference type="ARBA" id="ARBA00034923"/>
    </source>
</evidence>
<dbReference type="GO" id="GO:0016787">
    <property type="term" value="F:hydrolase activity"/>
    <property type="evidence" value="ECO:0007669"/>
    <property type="project" value="UniProtKB-UniRule"/>
</dbReference>
<keyword evidence="2 6" id="KW-0378">Hydrolase</keyword>
<evidence type="ECO:0000256" key="6">
    <source>
        <dbReference type="PROSITE-ProRule" id="PRU00560"/>
    </source>
</evidence>
<evidence type="ECO:0000256" key="1">
    <source>
        <dbReference type="ARBA" id="ARBA00022741"/>
    </source>
</evidence>
<evidence type="ECO:0000259" key="7">
    <source>
        <dbReference type="PROSITE" id="PS51198"/>
    </source>
</evidence>
<evidence type="ECO:0000256" key="4">
    <source>
        <dbReference type="ARBA" id="ARBA00022840"/>
    </source>
</evidence>
<sequence length="697" mass="81536">MDQSIKAIESVKEIIINNQFQKDGFRNFVLQGGAGSGKTESLKEVIEFISNSYPNQKIACITHTNIAVDEIRSRIKNANLWVSTIHSFLNEQTKNFQKNLQEVLPYIFYIDNSDINDYEDYKKRYEKLSKLSYKLNNRRMDKVVGKRDYNADIINYNNILLGEIKSINSMILEVISSKDFRDIKYNETVFDSISDGTFSHDSLIKVSYFLAEKYSLFSKIISDKFDYIFIDEYQDTDKVLVDLLLKKIAINKKTTIGFFGDSMQGIYDGIGSLDDYIRDFNLIYIPKDDNYRCSQQVIDFLNIIRNDDIKQKVALKKGESLDSRQGSVKIYINKIQKVKSNGHQEDKEKYIALINDAIKKVKEKSDILNLNILQLTNKSIASELKFSKLFKVFEDRYLNLEQTQIESNLKKIQVKDVVDLIFLYKNNRHNDLILKLKKNNLKIKKLDDKINIISRLSYICDNDLGLNEALDYCYENKLLIKSPQRIDFESQSKRHFEQCDSDPVFKDLKTLLERDNLNTYNRAKQHCTYDIDQYDYDDFMSSYRKIKFSDSLLSNNLLLSEVLNYFNYIEENSNSNEKYLTMHKTKGTGIENVFVVLEEFFWSNYSFRSIYDSSYSNFKVKEKSEKLFYVACSRTIKNLMILINYETNDELELIREKFSGFEIIELNSSDTNLLITNPDVENFTLPAAIESNIQVSI</sequence>
<dbReference type="Pfam" id="PF00580">
    <property type="entry name" value="UvrD-helicase"/>
    <property type="match status" value="1"/>
</dbReference>
<dbReference type="PANTHER" id="PTHR11070:SF2">
    <property type="entry name" value="ATP-DEPENDENT DNA HELICASE SRS2"/>
    <property type="match status" value="1"/>
</dbReference>
<proteinExistence type="predicted"/>
<dbReference type="InterPro" id="IPR027417">
    <property type="entry name" value="P-loop_NTPase"/>
</dbReference>
<dbReference type="InterPro" id="IPR014016">
    <property type="entry name" value="UvrD-like_ATP-bd"/>
</dbReference>
<dbReference type="Gene3D" id="3.40.50.300">
    <property type="entry name" value="P-loop containing nucleotide triphosphate hydrolases"/>
    <property type="match status" value="2"/>
</dbReference>
<protein>
    <recommendedName>
        <fullName evidence="5">DNA 3'-5' helicase II</fullName>
    </recommendedName>
</protein>
<dbReference type="GO" id="GO:0043138">
    <property type="term" value="F:3'-5' DNA helicase activity"/>
    <property type="evidence" value="ECO:0007669"/>
    <property type="project" value="TreeGrafter"/>
</dbReference>
<accession>A0A5K6CSG8</accession>
<dbReference type="KEGG" id="abb:ABBFA_02154"/>
<name>A0A5K6CSG8_ACIB3</name>
<dbReference type="GO" id="GO:0003677">
    <property type="term" value="F:DNA binding"/>
    <property type="evidence" value="ECO:0007669"/>
    <property type="project" value="InterPro"/>
</dbReference>
<organism evidence="8 9">
    <name type="scientific">Acinetobacter baumannii (strain AB307-0294)</name>
    <dbReference type="NCBI Taxonomy" id="557600"/>
    <lineage>
        <taxon>Bacteria</taxon>
        <taxon>Pseudomonadati</taxon>
        <taxon>Pseudomonadota</taxon>
        <taxon>Gammaproteobacteria</taxon>
        <taxon>Moraxellales</taxon>
        <taxon>Moraxellaceae</taxon>
        <taxon>Acinetobacter</taxon>
        <taxon>Acinetobacter calcoaceticus/baumannii complex</taxon>
    </lineage>
</organism>
<feature type="domain" description="UvrD-like helicase ATP-binding" evidence="7">
    <location>
        <begin position="11"/>
        <end position="307"/>
    </location>
</feature>
<dbReference type="RefSeq" id="WP_000372803.1">
    <property type="nucleotide sequence ID" value="NZ_CP001172.1"/>
</dbReference>
<dbReference type="Proteomes" id="UP000006924">
    <property type="component" value="Chromosome"/>
</dbReference>
<dbReference type="GO" id="GO:0005524">
    <property type="term" value="F:ATP binding"/>
    <property type="evidence" value="ECO:0007669"/>
    <property type="project" value="UniProtKB-UniRule"/>
</dbReference>
<evidence type="ECO:0000313" key="8">
    <source>
        <dbReference type="EMBL" id="ATY44589.1"/>
    </source>
</evidence>
<keyword evidence="4 6" id="KW-0067">ATP-binding</keyword>
<keyword evidence="1 6" id="KW-0547">Nucleotide-binding</keyword>
<dbReference type="AlphaFoldDB" id="A0A5K6CSG8"/>
<dbReference type="PROSITE" id="PS51198">
    <property type="entry name" value="UVRD_HELICASE_ATP_BIND"/>
    <property type="match status" value="1"/>
</dbReference>
<dbReference type="GO" id="GO:0005829">
    <property type="term" value="C:cytosol"/>
    <property type="evidence" value="ECO:0007669"/>
    <property type="project" value="TreeGrafter"/>
</dbReference>
<dbReference type="EMBL" id="CP001172">
    <property type="protein sequence ID" value="ATY44589.1"/>
    <property type="molecule type" value="Genomic_DNA"/>
</dbReference>
<dbReference type="PANTHER" id="PTHR11070">
    <property type="entry name" value="UVRD / RECB / PCRA DNA HELICASE FAMILY MEMBER"/>
    <property type="match status" value="1"/>
</dbReference>
<keyword evidence="3 6" id="KW-0347">Helicase</keyword>
<dbReference type="InterPro" id="IPR000212">
    <property type="entry name" value="DNA_helicase_UvrD/REP"/>
</dbReference>